<keyword evidence="4" id="KW-1185">Reference proteome</keyword>
<proteinExistence type="inferred from homology"/>
<accession>E1SVQ7</accession>
<dbReference type="NCBIfam" id="NF005489">
    <property type="entry name" value="PRK07102.1"/>
    <property type="match status" value="1"/>
</dbReference>
<evidence type="ECO:0000313" key="3">
    <source>
        <dbReference type="EMBL" id="ADN76388.1"/>
    </source>
</evidence>
<dbReference type="STRING" id="550540.Fbal_2185"/>
<dbReference type="InterPro" id="IPR002347">
    <property type="entry name" value="SDR_fam"/>
</dbReference>
<dbReference type="eggNOG" id="COG0300">
    <property type="taxonomic scope" value="Bacteria"/>
</dbReference>
<sequence>MIVLLLAATSAIAKPLARHHAEQGDELILVGRNQAKLERLAADLTVRGAAQVQTEVADLADPEAIAMLMARCCPENRVPDLTYCFQGVLPDQAQCQSSPEAALDSIRVNALGLIALLTPLANRLEQAGRGTLVVISSVAGDRGRQSNYVYGSAKALLNTFLEGLRHRLAPKGVTVITVKPGFVDTPMTAEFNKGPLWAQPDTVAQGILSAVRRRRSEVYVPGYWWAIMALIKAIPQPLFNRLKL</sequence>
<dbReference type="SUPFAM" id="SSF51735">
    <property type="entry name" value="NAD(P)-binding Rossmann-fold domains"/>
    <property type="match status" value="1"/>
</dbReference>
<dbReference type="Pfam" id="PF00106">
    <property type="entry name" value="adh_short"/>
    <property type="match status" value="1"/>
</dbReference>
<evidence type="ECO:0000313" key="4">
    <source>
        <dbReference type="Proteomes" id="UP000006683"/>
    </source>
</evidence>
<dbReference type="GO" id="GO:0016491">
    <property type="term" value="F:oxidoreductase activity"/>
    <property type="evidence" value="ECO:0007669"/>
    <property type="project" value="UniProtKB-KW"/>
</dbReference>
<evidence type="ECO:0000256" key="1">
    <source>
        <dbReference type="ARBA" id="ARBA00006484"/>
    </source>
</evidence>
<evidence type="ECO:0000256" key="2">
    <source>
        <dbReference type="ARBA" id="ARBA00023002"/>
    </source>
</evidence>
<organism evidence="3 4">
    <name type="scientific">Ferrimonas balearica (strain DSM 9799 / CCM 4581 / KCTC 23876 / PAT)</name>
    <dbReference type="NCBI Taxonomy" id="550540"/>
    <lineage>
        <taxon>Bacteria</taxon>
        <taxon>Pseudomonadati</taxon>
        <taxon>Pseudomonadota</taxon>
        <taxon>Gammaproteobacteria</taxon>
        <taxon>Alteromonadales</taxon>
        <taxon>Ferrimonadaceae</taxon>
        <taxon>Ferrimonas</taxon>
    </lineage>
</organism>
<dbReference type="Gene3D" id="3.40.50.720">
    <property type="entry name" value="NAD(P)-binding Rossmann-like Domain"/>
    <property type="match status" value="1"/>
</dbReference>
<dbReference type="GeneID" id="67182384"/>
<gene>
    <name evidence="3" type="ordered locus">Fbal_2185</name>
</gene>
<dbReference type="HOGENOM" id="CLU_010194_2_1_6"/>
<dbReference type="PRINTS" id="PR00081">
    <property type="entry name" value="GDHRDH"/>
</dbReference>
<reference evidence="3 4" key="1">
    <citation type="journal article" date="2010" name="Stand. Genomic Sci.">
        <title>Complete genome sequence of Ferrimonas balearica type strain (PAT).</title>
        <authorList>
            <person name="Nolan M."/>
            <person name="Sikorski J."/>
            <person name="Davenport K."/>
            <person name="Lucas S."/>
            <person name="Glavina Del Rio T."/>
            <person name="Tice H."/>
            <person name="Cheng J."/>
            <person name="Goodwin L."/>
            <person name="Pitluck S."/>
            <person name="Liolios K."/>
            <person name="Ivanova N."/>
            <person name="Mavromatis K."/>
            <person name="Ovchinnikova G."/>
            <person name="Pati A."/>
            <person name="Chen A."/>
            <person name="Palaniappan K."/>
            <person name="Land M."/>
            <person name="Hauser L."/>
            <person name="Chang Y."/>
            <person name="Jeffries C."/>
            <person name="Tapia R."/>
            <person name="Brettin T."/>
            <person name="Detter J."/>
            <person name="Han C."/>
            <person name="Yasawong M."/>
            <person name="Rohde M."/>
            <person name="Tindall B."/>
            <person name="Goker M."/>
            <person name="Woyke T."/>
            <person name="Bristow J."/>
            <person name="Eisen J."/>
            <person name="Markowitz V."/>
            <person name="Hugenholtz P."/>
            <person name="Kyrpides N."/>
            <person name="Klenk H."/>
            <person name="Lapidus A."/>
        </authorList>
    </citation>
    <scope>NUCLEOTIDE SEQUENCE [LARGE SCALE GENOMIC DNA]</scope>
    <source>
        <strain evidence="4">DSM 9799 / CCM 4581 / KCTC 23876 / PAT</strain>
    </source>
</reference>
<protein>
    <submittedName>
        <fullName evidence="3">Short-chain dehydrogenase/reductase SDR</fullName>
    </submittedName>
</protein>
<dbReference type="KEGG" id="fbl:Fbal_2185"/>
<dbReference type="PANTHER" id="PTHR44196:SF1">
    <property type="entry name" value="DEHYDROGENASE_REDUCTASE SDR FAMILY MEMBER 7B"/>
    <property type="match status" value="1"/>
</dbReference>
<dbReference type="AlphaFoldDB" id="E1SVQ7"/>
<comment type="similarity">
    <text evidence="1">Belongs to the short-chain dehydrogenases/reductases (SDR) family.</text>
</comment>
<dbReference type="GO" id="GO:0016020">
    <property type="term" value="C:membrane"/>
    <property type="evidence" value="ECO:0007669"/>
    <property type="project" value="TreeGrafter"/>
</dbReference>
<keyword evidence="2" id="KW-0560">Oxidoreductase</keyword>
<dbReference type="OrthoDB" id="335726at2"/>
<dbReference type="InterPro" id="IPR036291">
    <property type="entry name" value="NAD(P)-bd_dom_sf"/>
</dbReference>
<dbReference type="PANTHER" id="PTHR44196">
    <property type="entry name" value="DEHYDROGENASE/REDUCTASE SDR FAMILY MEMBER 7B"/>
    <property type="match status" value="1"/>
</dbReference>
<name>E1SVQ7_FERBD</name>
<dbReference type="EMBL" id="CP002209">
    <property type="protein sequence ID" value="ADN76388.1"/>
    <property type="molecule type" value="Genomic_DNA"/>
</dbReference>
<dbReference type="Proteomes" id="UP000006683">
    <property type="component" value="Chromosome"/>
</dbReference>
<dbReference type="RefSeq" id="WP_013345694.1">
    <property type="nucleotide sequence ID" value="NC_014541.1"/>
</dbReference>